<dbReference type="PANTHER" id="PTHR13710">
    <property type="entry name" value="DNA HELICASE RECQ FAMILY MEMBER"/>
    <property type="match status" value="1"/>
</dbReference>
<protein>
    <recommendedName>
        <fullName evidence="3">DNA 3'-5' helicase</fullName>
        <ecNumber evidence="3">5.6.2.4</ecNumber>
    </recommendedName>
</protein>
<dbReference type="AlphaFoldDB" id="A0AA39P3K6"/>
<dbReference type="SMART" id="SM00490">
    <property type="entry name" value="HELICc"/>
    <property type="match status" value="1"/>
</dbReference>
<reference evidence="5" key="1">
    <citation type="submission" date="2023-06" db="EMBL/GenBank/DDBJ databases">
        <authorList>
            <consortium name="Lawrence Berkeley National Laboratory"/>
            <person name="Ahrendt S."/>
            <person name="Sahu N."/>
            <person name="Indic B."/>
            <person name="Wong-Bajracharya J."/>
            <person name="Merenyi Z."/>
            <person name="Ke H.-M."/>
            <person name="Monk M."/>
            <person name="Kocsube S."/>
            <person name="Drula E."/>
            <person name="Lipzen A."/>
            <person name="Balint B."/>
            <person name="Henrissat B."/>
            <person name="Andreopoulos B."/>
            <person name="Martin F.M."/>
            <person name="Harder C.B."/>
            <person name="Rigling D."/>
            <person name="Ford K.L."/>
            <person name="Foster G.D."/>
            <person name="Pangilinan J."/>
            <person name="Papanicolaou A."/>
            <person name="Barry K."/>
            <person name="LaButti K."/>
            <person name="Viragh M."/>
            <person name="Koriabine M."/>
            <person name="Yan M."/>
            <person name="Riley R."/>
            <person name="Champramary S."/>
            <person name="Plett K.L."/>
            <person name="Tsai I.J."/>
            <person name="Slot J."/>
            <person name="Sipos G."/>
            <person name="Plett J."/>
            <person name="Nagy L.G."/>
            <person name="Grigoriev I.V."/>
        </authorList>
    </citation>
    <scope>NUCLEOTIDE SEQUENCE</scope>
    <source>
        <strain evidence="5">HWK02</strain>
    </source>
</reference>
<keyword evidence="5" id="KW-0378">Hydrolase</keyword>
<dbReference type="EMBL" id="JAUEPU010000129">
    <property type="protein sequence ID" value="KAK0476539.1"/>
    <property type="molecule type" value="Genomic_DNA"/>
</dbReference>
<dbReference type="Proteomes" id="UP001175228">
    <property type="component" value="Unassembled WGS sequence"/>
</dbReference>
<dbReference type="InterPro" id="IPR027417">
    <property type="entry name" value="P-loop_NTPase"/>
</dbReference>
<proteinExistence type="inferred from homology"/>
<evidence type="ECO:0000256" key="3">
    <source>
        <dbReference type="ARBA" id="ARBA00034808"/>
    </source>
</evidence>
<evidence type="ECO:0000313" key="5">
    <source>
        <dbReference type="EMBL" id="KAK0476539.1"/>
    </source>
</evidence>
<gene>
    <name evidence="5" type="ORF">EDD18DRAFT_1115380</name>
</gene>
<dbReference type="EC" id="5.6.2.4" evidence="3"/>
<evidence type="ECO:0000256" key="1">
    <source>
        <dbReference type="ARBA" id="ARBA00005446"/>
    </source>
</evidence>
<dbReference type="Gene3D" id="3.40.50.300">
    <property type="entry name" value="P-loop containing nucleotide triphosphate hydrolases"/>
    <property type="match status" value="3"/>
</dbReference>
<accession>A0AA39P3K6</accession>
<comment type="similarity">
    <text evidence="1">Belongs to the helicase family. RecQ subfamily.</text>
</comment>
<comment type="catalytic activity">
    <reaction evidence="2">
        <text>Couples ATP hydrolysis with the unwinding of duplex DNA by translocating in the 3'-5' direction.</text>
        <dbReference type="EC" id="5.6.2.4"/>
    </reaction>
</comment>
<dbReference type="GO" id="GO:0009378">
    <property type="term" value="F:four-way junction helicase activity"/>
    <property type="evidence" value="ECO:0007669"/>
    <property type="project" value="TreeGrafter"/>
</dbReference>
<dbReference type="GO" id="GO:0005737">
    <property type="term" value="C:cytoplasm"/>
    <property type="evidence" value="ECO:0007669"/>
    <property type="project" value="TreeGrafter"/>
</dbReference>
<dbReference type="GO" id="GO:0005634">
    <property type="term" value="C:nucleus"/>
    <property type="evidence" value="ECO:0007669"/>
    <property type="project" value="TreeGrafter"/>
</dbReference>
<dbReference type="GO" id="GO:0000724">
    <property type="term" value="P:double-strand break repair via homologous recombination"/>
    <property type="evidence" value="ECO:0007669"/>
    <property type="project" value="TreeGrafter"/>
</dbReference>
<comment type="caution">
    <text evidence="5">The sequence shown here is derived from an EMBL/GenBank/DDBJ whole genome shotgun (WGS) entry which is preliminary data.</text>
</comment>
<keyword evidence="6" id="KW-1185">Reference proteome</keyword>
<evidence type="ECO:0000313" key="6">
    <source>
        <dbReference type="Proteomes" id="UP001175228"/>
    </source>
</evidence>
<dbReference type="InterPro" id="IPR001650">
    <property type="entry name" value="Helicase_C-like"/>
</dbReference>
<organism evidence="5 6">
    <name type="scientific">Armillaria luteobubalina</name>
    <dbReference type="NCBI Taxonomy" id="153913"/>
    <lineage>
        <taxon>Eukaryota</taxon>
        <taxon>Fungi</taxon>
        <taxon>Dikarya</taxon>
        <taxon>Basidiomycota</taxon>
        <taxon>Agaricomycotina</taxon>
        <taxon>Agaricomycetes</taxon>
        <taxon>Agaricomycetidae</taxon>
        <taxon>Agaricales</taxon>
        <taxon>Marasmiineae</taxon>
        <taxon>Physalacriaceae</taxon>
        <taxon>Armillaria</taxon>
    </lineage>
</organism>
<sequence>MDVSDIVLAGIYQKHCANQGNRRASASLVSEHSEKNYNASLVSSYIASRQGDNSKLRVKRNFSCQHPIQGCQRSSIVFSLVYKNNTPLPPVWRHSASELIRLDSVLDVEAARVLKHDVIANKIKLLYVAPKRQVLRFVMLNNEGFLEMMKHVKISLLVDESHCVSQLLTYFQWGLSFQSEYLKVALFAKEMDVERVLCLTATATPHVAEDICEQFCIDPKAGLFDMPVHRSKHSFQVDVAGNFVQKMEHLVPFLKKRTGPAIIYVTLQKQAQDVADALNWRKLDALVYHAGLPNEQRARIQQEFMTSEKGIVVHLYMPKTLENYSQEVGRAGRDGLPSTCLLSLSVPDIPVLEGFSRGDTCSKTSLELWMQEVALKSPSTDGTLDFNHYQRSKSYDVDTSILGLCYAQLELQHKYIWAVTPLYEIYDITFHDAEVMKRVKMDSSKAAKAINMVEAAEQSGLSRESLARQISMWEIGQYISTKPSQE</sequence>
<feature type="domain" description="Helicase C-terminal" evidence="4">
    <location>
        <begin position="272"/>
        <end position="335"/>
    </location>
</feature>
<name>A0AA39P3K6_9AGAR</name>
<dbReference type="GO" id="GO:0016787">
    <property type="term" value="F:hydrolase activity"/>
    <property type="evidence" value="ECO:0007669"/>
    <property type="project" value="UniProtKB-KW"/>
</dbReference>
<dbReference type="SUPFAM" id="SSF52540">
    <property type="entry name" value="P-loop containing nucleoside triphosphate hydrolases"/>
    <property type="match status" value="1"/>
</dbReference>
<dbReference type="PANTHER" id="PTHR13710:SF120">
    <property type="entry name" value="BIFUNCTIONAL 3'-5' EXONUCLEASE_ATP-DEPENDENT HELICASE WRN"/>
    <property type="match status" value="1"/>
</dbReference>
<evidence type="ECO:0000259" key="4">
    <source>
        <dbReference type="SMART" id="SM00490"/>
    </source>
</evidence>
<dbReference type="GO" id="GO:0005694">
    <property type="term" value="C:chromosome"/>
    <property type="evidence" value="ECO:0007669"/>
    <property type="project" value="TreeGrafter"/>
</dbReference>
<evidence type="ECO:0000256" key="2">
    <source>
        <dbReference type="ARBA" id="ARBA00034617"/>
    </source>
</evidence>
<dbReference type="GO" id="GO:0043138">
    <property type="term" value="F:3'-5' DNA helicase activity"/>
    <property type="evidence" value="ECO:0007669"/>
    <property type="project" value="UniProtKB-EC"/>
</dbReference>